<dbReference type="PROSITE" id="PS00211">
    <property type="entry name" value="ABC_TRANSPORTER_1"/>
    <property type="match status" value="1"/>
</dbReference>
<proteinExistence type="inferred from homology"/>
<accession>A0A4S4G2B7</accession>
<dbReference type="RefSeq" id="WP_136433865.1">
    <property type="nucleotide sequence ID" value="NZ_CAJTDR010000001.1"/>
</dbReference>
<feature type="domain" description="ABC transporter" evidence="4">
    <location>
        <begin position="5"/>
        <end position="229"/>
    </location>
</feature>
<dbReference type="Gene3D" id="3.40.50.300">
    <property type="entry name" value="P-loop containing nucleotide triphosphate hydrolases"/>
    <property type="match status" value="1"/>
</dbReference>
<sequence length="230" mass="24504">MSALMQLEDVVKEFRSAPPVRPLDGVSLVVEPGTIVAVTGVSGKGKSTLLNVMGGLLRVDSGAVRYRGRDLARASASELDAVHRCGIGFVFQSPYLFQALTARENLALAARAAGGAVDGRAIDGALETLGLADRADHLPGELSVGQKRRLVLARALLAGHDLLLADEPTNDLDAEWSDAVFARFRAFAAEGERAVVIVTHDGAYARQADEIYRLEEGKLVREEEPCGKPC</sequence>
<dbReference type="SMART" id="SM00382">
    <property type="entry name" value="AAA"/>
    <property type="match status" value="1"/>
</dbReference>
<dbReference type="PROSITE" id="PS50893">
    <property type="entry name" value="ABC_TRANSPORTER_2"/>
    <property type="match status" value="1"/>
</dbReference>
<keyword evidence="3 5" id="KW-0067">ATP-binding</keyword>
<evidence type="ECO:0000259" key="4">
    <source>
        <dbReference type="PROSITE" id="PS50893"/>
    </source>
</evidence>
<gene>
    <name evidence="5" type="ORF">E5986_04880</name>
</gene>
<dbReference type="SUPFAM" id="SSF52540">
    <property type="entry name" value="P-loop containing nucleoside triphosphate hydrolases"/>
    <property type="match status" value="1"/>
</dbReference>
<dbReference type="PANTHER" id="PTHR24220:SF689">
    <property type="entry name" value="LIPOPROTEIN-RELEASING SYSTEM ATP-BINDING PROTEIN LOLD"/>
    <property type="match status" value="1"/>
</dbReference>
<dbReference type="GO" id="GO:0022857">
    <property type="term" value="F:transmembrane transporter activity"/>
    <property type="evidence" value="ECO:0007669"/>
    <property type="project" value="TreeGrafter"/>
</dbReference>
<dbReference type="GO" id="GO:0005524">
    <property type="term" value="F:ATP binding"/>
    <property type="evidence" value="ECO:0007669"/>
    <property type="project" value="UniProtKB-KW"/>
</dbReference>
<dbReference type="InterPro" id="IPR015854">
    <property type="entry name" value="ABC_transpr_LolD-like"/>
</dbReference>
<dbReference type="Proteomes" id="UP000308978">
    <property type="component" value="Unassembled WGS sequence"/>
</dbReference>
<name>A0A4S4G2B7_9ACTN</name>
<reference evidence="5 6" key="1">
    <citation type="submission" date="2019-04" db="EMBL/GenBank/DDBJ databases">
        <title>Microbes associate with the intestines of laboratory mice.</title>
        <authorList>
            <person name="Navarre W."/>
            <person name="Wong E."/>
            <person name="Huang K.C."/>
            <person name="Tropini C."/>
            <person name="Ng K."/>
            <person name="Yu B."/>
        </authorList>
    </citation>
    <scope>NUCLEOTIDE SEQUENCE [LARGE SCALE GENOMIC DNA]</scope>
    <source>
        <strain evidence="5 6">NM80_B27</strain>
    </source>
</reference>
<evidence type="ECO:0000313" key="5">
    <source>
        <dbReference type="EMBL" id="THG37700.1"/>
    </source>
</evidence>
<dbReference type="InterPro" id="IPR017871">
    <property type="entry name" value="ABC_transporter-like_CS"/>
</dbReference>
<dbReference type="InterPro" id="IPR027417">
    <property type="entry name" value="P-loop_NTPase"/>
</dbReference>
<protein>
    <submittedName>
        <fullName evidence="5">ABC transporter ATP-binding protein</fullName>
    </submittedName>
</protein>
<comment type="caution">
    <text evidence="5">The sequence shown here is derived from an EMBL/GenBank/DDBJ whole genome shotgun (WGS) entry which is preliminary data.</text>
</comment>
<evidence type="ECO:0000256" key="2">
    <source>
        <dbReference type="ARBA" id="ARBA00022741"/>
    </source>
</evidence>
<dbReference type="PANTHER" id="PTHR24220">
    <property type="entry name" value="IMPORT ATP-BINDING PROTEIN"/>
    <property type="match status" value="1"/>
</dbReference>
<dbReference type="AlphaFoldDB" id="A0A4S4G2B7"/>
<dbReference type="InterPro" id="IPR003593">
    <property type="entry name" value="AAA+_ATPase"/>
</dbReference>
<dbReference type="EMBL" id="SSTJ01000004">
    <property type="protein sequence ID" value="THG37700.1"/>
    <property type="molecule type" value="Genomic_DNA"/>
</dbReference>
<keyword evidence="2" id="KW-0547">Nucleotide-binding</keyword>
<dbReference type="GO" id="GO:0016887">
    <property type="term" value="F:ATP hydrolysis activity"/>
    <property type="evidence" value="ECO:0007669"/>
    <property type="project" value="InterPro"/>
</dbReference>
<dbReference type="GO" id="GO:0005886">
    <property type="term" value="C:plasma membrane"/>
    <property type="evidence" value="ECO:0007669"/>
    <property type="project" value="TreeGrafter"/>
</dbReference>
<evidence type="ECO:0000256" key="1">
    <source>
        <dbReference type="ARBA" id="ARBA00005417"/>
    </source>
</evidence>
<evidence type="ECO:0000256" key="3">
    <source>
        <dbReference type="ARBA" id="ARBA00022840"/>
    </source>
</evidence>
<dbReference type="Pfam" id="PF00005">
    <property type="entry name" value="ABC_tran"/>
    <property type="match status" value="1"/>
</dbReference>
<dbReference type="InterPro" id="IPR003439">
    <property type="entry name" value="ABC_transporter-like_ATP-bd"/>
</dbReference>
<comment type="similarity">
    <text evidence="1">Belongs to the ABC transporter superfamily.</text>
</comment>
<evidence type="ECO:0000313" key="6">
    <source>
        <dbReference type="Proteomes" id="UP000308978"/>
    </source>
</evidence>
<organism evidence="5 6">
    <name type="scientific">Adlercreutzia caecimuris</name>
    <dbReference type="NCBI Taxonomy" id="671266"/>
    <lineage>
        <taxon>Bacteria</taxon>
        <taxon>Bacillati</taxon>
        <taxon>Actinomycetota</taxon>
        <taxon>Coriobacteriia</taxon>
        <taxon>Eggerthellales</taxon>
        <taxon>Eggerthellaceae</taxon>
        <taxon>Adlercreutzia</taxon>
    </lineage>
</organism>